<organism evidence="1">
    <name type="scientific">Arundo donax</name>
    <name type="common">Giant reed</name>
    <name type="synonym">Donax arundinaceus</name>
    <dbReference type="NCBI Taxonomy" id="35708"/>
    <lineage>
        <taxon>Eukaryota</taxon>
        <taxon>Viridiplantae</taxon>
        <taxon>Streptophyta</taxon>
        <taxon>Embryophyta</taxon>
        <taxon>Tracheophyta</taxon>
        <taxon>Spermatophyta</taxon>
        <taxon>Magnoliopsida</taxon>
        <taxon>Liliopsida</taxon>
        <taxon>Poales</taxon>
        <taxon>Poaceae</taxon>
        <taxon>PACMAD clade</taxon>
        <taxon>Arundinoideae</taxon>
        <taxon>Arundineae</taxon>
        <taxon>Arundo</taxon>
    </lineage>
</organism>
<reference evidence="1" key="2">
    <citation type="journal article" date="2015" name="Data Brief">
        <title>Shoot transcriptome of the giant reed, Arundo donax.</title>
        <authorList>
            <person name="Barrero R.A."/>
            <person name="Guerrero F.D."/>
            <person name="Moolhuijzen P."/>
            <person name="Goolsby J.A."/>
            <person name="Tidwell J."/>
            <person name="Bellgard S.E."/>
            <person name="Bellgard M.I."/>
        </authorList>
    </citation>
    <scope>NUCLEOTIDE SEQUENCE</scope>
    <source>
        <tissue evidence="1">Shoot tissue taken approximately 20 cm above the soil surface</tissue>
    </source>
</reference>
<evidence type="ECO:0000313" key="1">
    <source>
        <dbReference type="EMBL" id="JAE17882.1"/>
    </source>
</evidence>
<name>A0A0A9G037_ARUDO</name>
<accession>A0A0A9G037</accession>
<proteinExistence type="predicted"/>
<sequence length="15" mass="1607">MHSGTMVQVKFEVGG</sequence>
<protein>
    <submittedName>
        <fullName evidence="1">Uncharacterized protein</fullName>
    </submittedName>
</protein>
<dbReference type="EMBL" id="GBRH01180014">
    <property type="protein sequence ID" value="JAE17882.1"/>
    <property type="molecule type" value="Transcribed_RNA"/>
</dbReference>
<reference evidence="1" key="1">
    <citation type="submission" date="2014-09" db="EMBL/GenBank/DDBJ databases">
        <authorList>
            <person name="Magalhaes I.L.F."/>
            <person name="Oliveira U."/>
            <person name="Santos F.R."/>
            <person name="Vidigal T.H.D.A."/>
            <person name="Brescovit A.D."/>
            <person name="Santos A.J."/>
        </authorList>
    </citation>
    <scope>NUCLEOTIDE SEQUENCE</scope>
    <source>
        <tissue evidence="1">Shoot tissue taken approximately 20 cm above the soil surface</tissue>
    </source>
</reference>